<dbReference type="GO" id="GO:0007165">
    <property type="term" value="P:signal transduction"/>
    <property type="evidence" value="ECO:0007669"/>
    <property type="project" value="InterPro"/>
</dbReference>
<reference evidence="5 6" key="1">
    <citation type="submission" date="2019-11" db="EMBL/GenBank/DDBJ databases">
        <title>Novel species isolated from a subtropical stream in China.</title>
        <authorList>
            <person name="Lu H."/>
        </authorList>
    </citation>
    <scope>NUCLEOTIDE SEQUENCE [LARGE SCALE GENOMIC DNA]</scope>
    <source>
        <strain evidence="5 6">FT92W</strain>
    </source>
</reference>
<dbReference type="Gene3D" id="3.30.450.40">
    <property type="match status" value="1"/>
</dbReference>
<dbReference type="CDD" id="cd01948">
    <property type="entry name" value="EAL"/>
    <property type="match status" value="1"/>
</dbReference>
<dbReference type="Pfam" id="PF00990">
    <property type="entry name" value="GGDEF"/>
    <property type="match status" value="1"/>
</dbReference>
<feature type="domain" description="EAL" evidence="2">
    <location>
        <begin position="717"/>
        <end position="971"/>
    </location>
</feature>
<sequence>MRAYFERLPFRTQLIVGFGIIAGLIFFSDMLKMVDSARSMAAIEHYFKTEDRIANLAADSVAALEKARRLEQECLQRWHTTGGDAGTTNCARPVFDQLAVVRSMMAEARALKEDLSTARRTRAVETYTLLYEHHFLRVVHLYGESAHFAAASRAFDTALSGLPQFQPDLRAVHLAEQQVLRGGSARDAAATEDAVARLQQHIVQAPLPDERRRAALEAVRRFGDAFSAYVQLKLEIDSASAEYMAAAREIEPALSQLREQAAAAQDSARGKLAGATSVLSVLGGLVWLVNLVAALALAAWMGRGLRRWCGEALAFCRGLAARDWSVRMLEAGGNHDLGQLAQAMNGMADSLQQVDAQQARQVASLEKANRALRMLFRCNEGMMRGASEPELLDAACQQLVAEGGYPLVWIGMPCHDDLSSIRPASVAGATAGSATDIQSLHFCWGGAPEQRGLAGEAIVREQAVVARAGDGSPGELGFACGAGLPLLWRGEVLGVLVLYGRDEQAFDRDELQLLQDLACDLSAKLAGMRDALRRRLAEQAIDYQTRHDLLTGLPNRALLGERLQQATIRAVRDSQRVAVLVLGLDRFRAISAQYGTEAGNAMLKHAAQVLTAGLRDGDTVARLLGDEFAVVVGGLAVQEDAMTVASKLMAALQQPVLVNGIALTTTASVGISLHLRDGVDTATLLCCANAAMVSAQAMGGNRMRYYAPELNERAMRLAALETDLLRALAQGELAVHYLPRATVATGGIVAAEALLRWRHPQWGMVPSCEFIAAAERSGLIIELGRWLLRDVCRQLRAWQDQGRQPPVVAVNLTARQFRYDRLEADIRSALAEFNVAPDRLECDIAESTVMHRLDEAIARLHALRAIGVRLSLEDFGVGHSSLGRLREMPVQSLKIGQSYVRHLDENAADAAVCGSIIALAHNLHLTVVAEGVESEGSARYLREQHCDEIQGQYVAHALPADDFAGLMERQPVLA</sequence>
<dbReference type="InterPro" id="IPR001633">
    <property type="entry name" value="EAL_dom"/>
</dbReference>
<keyword evidence="1" id="KW-0472">Membrane</keyword>
<dbReference type="CDD" id="cd01949">
    <property type="entry name" value="GGDEF"/>
    <property type="match status" value="1"/>
</dbReference>
<name>A0A7X2LXF3_9BURK</name>
<dbReference type="PROSITE" id="PS50887">
    <property type="entry name" value="GGDEF"/>
    <property type="match status" value="1"/>
</dbReference>
<keyword evidence="1" id="KW-0812">Transmembrane</keyword>
<dbReference type="PANTHER" id="PTHR44757:SF2">
    <property type="entry name" value="BIOFILM ARCHITECTURE MAINTENANCE PROTEIN MBAA"/>
    <property type="match status" value="1"/>
</dbReference>
<dbReference type="Proteomes" id="UP000446768">
    <property type="component" value="Unassembled WGS sequence"/>
</dbReference>
<dbReference type="NCBIfam" id="TIGR00254">
    <property type="entry name" value="GGDEF"/>
    <property type="match status" value="1"/>
</dbReference>
<dbReference type="GO" id="GO:0016020">
    <property type="term" value="C:membrane"/>
    <property type="evidence" value="ECO:0007669"/>
    <property type="project" value="InterPro"/>
</dbReference>
<dbReference type="Gene3D" id="3.20.20.450">
    <property type="entry name" value="EAL domain"/>
    <property type="match status" value="1"/>
</dbReference>
<accession>A0A7X2LXF3</accession>
<keyword evidence="6" id="KW-1185">Reference proteome</keyword>
<dbReference type="Gene3D" id="6.10.340.10">
    <property type="match status" value="1"/>
</dbReference>
<dbReference type="InterPro" id="IPR029016">
    <property type="entry name" value="GAF-like_dom_sf"/>
</dbReference>
<dbReference type="AlphaFoldDB" id="A0A7X2LXF3"/>
<dbReference type="SMART" id="SM00052">
    <property type="entry name" value="EAL"/>
    <property type="match status" value="1"/>
</dbReference>
<evidence type="ECO:0000259" key="2">
    <source>
        <dbReference type="PROSITE" id="PS50883"/>
    </source>
</evidence>
<feature type="domain" description="GGDEF" evidence="4">
    <location>
        <begin position="575"/>
        <end position="708"/>
    </location>
</feature>
<evidence type="ECO:0000256" key="1">
    <source>
        <dbReference type="SAM" id="Phobius"/>
    </source>
</evidence>
<dbReference type="InterPro" id="IPR003660">
    <property type="entry name" value="HAMP_dom"/>
</dbReference>
<evidence type="ECO:0000259" key="3">
    <source>
        <dbReference type="PROSITE" id="PS50885"/>
    </source>
</evidence>
<feature type="domain" description="HAMP" evidence="3">
    <location>
        <begin position="319"/>
        <end position="356"/>
    </location>
</feature>
<dbReference type="RefSeq" id="WP_154381368.1">
    <property type="nucleotide sequence ID" value="NZ_WKJJ01000028.1"/>
</dbReference>
<feature type="transmembrane region" description="Helical" evidence="1">
    <location>
        <begin position="278"/>
        <end position="301"/>
    </location>
</feature>
<gene>
    <name evidence="5" type="ORF">GJ700_30985</name>
</gene>
<dbReference type="SMART" id="SM00267">
    <property type="entry name" value="GGDEF"/>
    <property type="match status" value="1"/>
</dbReference>
<keyword evidence="1" id="KW-1133">Transmembrane helix</keyword>
<dbReference type="InterPro" id="IPR000160">
    <property type="entry name" value="GGDEF_dom"/>
</dbReference>
<comment type="caution">
    <text evidence="5">The sequence shown here is derived from an EMBL/GenBank/DDBJ whole genome shotgun (WGS) entry which is preliminary data.</text>
</comment>
<protein>
    <submittedName>
        <fullName evidence="5">EAL domain-containing protein</fullName>
    </submittedName>
</protein>
<dbReference type="PANTHER" id="PTHR44757">
    <property type="entry name" value="DIGUANYLATE CYCLASE DGCP"/>
    <property type="match status" value="1"/>
</dbReference>
<dbReference type="InterPro" id="IPR003018">
    <property type="entry name" value="GAF"/>
</dbReference>
<dbReference type="InterPro" id="IPR029787">
    <property type="entry name" value="Nucleotide_cyclase"/>
</dbReference>
<dbReference type="EMBL" id="WKJJ01000028">
    <property type="protein sequence ID" value="MRV76142.1"/>
    <property type="molecule type" value="Genomic_DNA"/>
</dbReference>
<dbReference type="SUPFAM" id="SSF55073">
    <property type="entry name" value="Nucleotide cyclase"/>
    <property type="match status" value="1"/>
</dbReference>
<dbReference type="PROSITE" id="PS50885">
    <property type="entry name" value="HAMP"/>
    <property type="match status" value="1"/>
</dbReference>
<evidence type="ECO:0000313" key="6">
    <source>
        <dbReference type="Proteomes" id="UP000446768"/>
    </source>
</evidence>
<dbReference type="Gene3D" id="3.30.70.270">
    <property type="match status" value="1"/>
</dbReference>
<evidence type="ECO:0000313" key="5">
    <source>
        <dbReference type="EMBL" id="MRV76142.1"/>
    </source>
</evidence>
<dbReference type="SUPFAM" id="SSF141868">
    <property type="entry name" value="EAL domain-like"/>
    <property type="match status" value="1"/>
</dbReference>
<organism evidence="5 6">
    <name type="scientific">Pseudoduganella rivuli</name>
    <dbReference type="NCBI Taxonomy" id="2666085"/>
    <lineage>
        <taxon>Bacteria</taxon>
        <taxon>Pseudomonadati</taxon>
        <taxon>Pseudomonadota</taxon>
        <taxon>Betaproteobacteria</taxon>
        <taxon>Burkholderiales</taxon>
        <taxon>Oxalobacteraceae</taxon>
        <taxon>Telluria group</taxon>
        <taxon>Pseudoduganella</taxon>
    </lineage>
</organism>
<dbReference type="InterPro" id="IPR043128">
    <property type="entry name" value="Rev_trsase/Diguanyl_cyclase"/>
</dbReference>
<dbReference type="InterPro" id="IPR035919">
    <property type="entry name" value="EAL_sf"/>
</dbReference>
<dbReference type="Pfam" id="PF00563">
    <property type="entry name" value="EAL"/>
    <property type="match status" value="1"/>
</dbReference>
<feature type="transmembrane region" description="Helical" evidence="1">
    <location>
        <begin position="12"/>
        <end position="31"/>
    </location>
</feature>
<dbReference type="SUPFAM" id="SSF55781">
    <property type="entry name" value="GAF domain-like"/>
    <property type="match status" value="1"/>
</dbReference>
<dbReference type="PROSITE" id="PS50883">
    <property type="entry name" value="EAL"/>
    <property type="match status" value="1"/>
</dbReference>
<evidence type="ECO:0000259" key="4">
    <source>
        <dbReference type="PROSITE" id="PS50887"/>
    </source>
</evidence>
<dbReference type="Pfam" id="PF13185">
    <property type="entry name" value="GAF_2"/>
    <property type="match status" value="1"/>
</dbReference>
<dbReference type="InterPro" id="IPR052155">
    <property type="entry name" value="Biofilm_reg_signaling"/>
</dbReference>
<proteinExistence type="predicted"/>